<evidence type="ECO:0000256" key="8">
    <source>
        <dbReference type="PROSITE-ProRule" id="PRU00146"/>
    </source>
</evidence>
<evidence type="ECO:0000313" key="13">
    <source>
        <dbReference type="Proteomes" id="UP000029867"/>
    </source>
</evidence>
<dbReference type="HOGENOM" id="CLU_024990_1_0_1"/>
<evidence type="ECO:0000256" key="5">
    <source>
        <dbReference type="ARBA" id="ARBA00022771"/>
    </source>
</evidence>
<dbReference type="InterPro" id="IPR036575">
    <property type="entry name" value="TFIIS_cen_dom_sf"/>
</dbReference>
<evidence type="ECO:0000256" key="3">
    <source>
        <dbReference type="ARBA" id="ARBA00021616"/>
    </source>
</evidence>
<dbReference type="InterPro" id="IPR019787">
    <property type="entry name" value="Znf_PHD-finger"/>
</dbReference>
<dbReference type="PROSITE" id="PS50016">
    <property type="entry name" value="ZF_PHD_2"/>
    <property type="match status" value="1"/>
</dbReference>
<keyword evidence="7" id="KW-0539">Nucleus</keyword>
<evidence type="ECO:0000313" key="12">
    <source>
        <dbReference type="EMBL" id="KGK38212.1"/>
    </source>
</evidence>
<dbReference type="VEuPathDB" id="FungiDB:C5L36_0B02640"/>
<dbReference type="PANTHER" id="PTHR11477">
    <property type="entry name" value="TRANSCRIPTION FACTOR S-II ZINC FINGER DOMAIN-CONTAINING PROTEIN"/>
    <property type="match status" value="1"/>
</dbReference>
<comment type="function">
    <text evidence="1">Negative regulator of transcription elongation.</text>
</comment>
<feature type="compositionally biased region" description="Polar residues" evidence="9">
    <location>
        <begin position="550"/>
        <end position="563"/>
    </location>
</feature>
<dbReference type="InterPro" id="IPR019786">
    <property type="entry name" value="Zinc_finger_PHD-type_CS"/>
</dbReference>
<feature type="compositionally biased region" description="Low complexity" evidence="9">
    <location>
        <begin position="237"/>
        <end position="249"/>
    </location>
</feature>
<feature type="region of interest" description="Disordered" evidence="9">
    <location>
        <begin position="430"/>
        <end position="472"/>
    </location>
</feature>
<protein>
    <recommendedName>
        <fullName evidence="3">Transcription factor BYE1</fullName>
    </recommendedName>
</protein>
<dbReference type="Pfam" id="PF00628">
    <property type="entry name" value="PHD"/>
    <property type="match status" value="1"/>
</dbReference>
<keyword evidence="6" id="KW-0862">Zinc</keyword>
<dbReference type="Pfam" id="PF07500">
    <property type="entry name" value="TFIIS_M"/>
    <property type="match status" value="1"/>
</dbReference>
<dbReference type="SMART" id="SM00510">
    <property type="entry name" value="TFS2M"/>
    <property type="match status" value="1"/>
</dbReference>
<feature type="domain" description="TFIIS central" evidence="11">
    <location>
        <begin position="274"/>
        <end position="396"/>
    </location>
</feature>
<dbReference type="eggNOG" id="KOG1634">
    <property type="taxonomic scope" value="Eukaryota"/>
</dbReference>
<dbReference type="InterPro" id="IPR013083">
    <property type="entry name" value="Znf_RING/FYVE/PHD"/>
</dbReference>
<dbReference type="GO" id="GO:0005634">
    <property type="term" value="C:nucleus"/>
    <property type="evidence" value="ECO:0007669"/>
    <property type="project" value="TreeGrafter"/>
</dbReference>
<feature type="region of interest" description="Disordered" evidence="9">
    <location>
        <begin position="128"/>
        <end position="255"/>
    </location>
</feature>
<dbReference type="Proteomes" id="UP000029867">
    <property type="component" value="Unassembled WGS sequence"/>
</dbReference>
<feature type="compositionally biased region" description="Basic and acidic residues" evidence="9">
    <location>
        <begin position="16"/>
        <end position="27"/>
    </location>
</feature>
<evidence type="ECO:0000256" key="9">
    <source>
        <dbReference type="SAM" id="MobiDB-lite"/>
    </source>
</evidence>
<keyword evidence="4" id="KW-0479">Metal-binding</keyword>
<dbReference type="InterPro" id="IPR011011">
    <property type="entry name" value="Znf_FYVE_PHD"/>
</dbReference>
<gene>
    <name evidence="12" type="ORF">JL09_g2687</name>
</gene>
<proteinExistence type="inferred from homology"/>
<feature type="compositionally biased region" description="Basic and acidic residues" evidence="9">
    <location>
        <begin position="526"/>
        <end position="548"/>
    </location>
</feature>
<feature type="region of interest" description="Disordered" evidence="9">
    <location>
        <begin position="1"/>
        <end position="40"/>
    </location>
</feature>
<dbReference type="Gene3D" id="3.30.40.10">
    <property type="entry name" value="Zinc/RING finger domain, C3HC4 (zinc finger)"/>
    <property type="match status" value="1"/>
</dbReference>
<dbReference type="GO" id="GO:0008270">
    <property type="term" value="F:zinc ion binding"/>
    <property type="evidence" value="ECO:0007669"/>
    <property type="project" value="UniProtKB-KW"/>
</dbReference>
<name>A0A099P1Y2_PICKU</name>
<evidence type="ECO:0000259" key="10">
    <source>
        <dbReference type="PROSITE" id="PS50016"/>
    </source>
</evidence>
<dbReference type="SUPFAM" id="SSF46942">
    <property type="entry name" value="Elongation factor TFIIS domain 2"/>
    <property type="match status" value="1"/>
</dbReference>
<dbReference type="PROSITE" id="PS01359">
    <property type="entry name" value="ZF_PHD_1"/>
    <property type="match status" value="1"/>
</dbReference>
<feature type="compositionally biased region" description="Basic and acidic residues" evidence="9">
    <location>
        <begin position="132"/>
        <end position="146"/>
    </location>
</feature>
<dbReference type="Gene3D" id="1.10.472.30">
    <property type="entry name" value="Transcription elongation factor S-II, central domain"/>
    <property type="match status" value="1"/>
</dbReference>
<accession>A0A099P1Y2</accession>
<organism evidence="12 13">
    <name type="scientific">Pichia kudriavzevii</name>
    <name type="common">Yeast</name>
    <name type="synonym">Issatchenkia orientalis</name>
    <dbReference type="NCBI Taxonomy" id="4909"/>
    <lineage>
        <taxon>Eukaryota</taxon>
        <taxon>Fungi</taxon>
        <taxon>Dikarya</taxon>
        <taxon>Ascomycota</taxon>
        <taxon>Saccharomycotina</taxon>
        <taxon>Pichiomycetes</taxon>
        <taxon>Pichiales</taxon>
        <taxon>Pichiaceae</taxon>
        <taxon>Pichia</taxon>
    </lineage>
</organism>
<reference evidence="13" key="1">
    <citation type="journal article" date="2014" name="Microb. Cell Fact.">
        <title>Exploiting Issatchenkia orientalis SD108 for succinic acid production.</title>
        <authorList>
            <person name="Xiao H."/>
            <person name="Shao Z."/>
            <person name="Jiang Y."/>
            <person name="Dole S."/>
            <person name="Zhao H."/>
        </authorList>
    </citation>
    <scope>NUCLEOTIDE SEQUENCE [LARGE SCALE GENOMIC DNA]</scope>
    <source>
        <strain evidence="13">SD108</strain>
    </source>
</reference>
<evidence type="ECO:0000256" key="2">
    <source>
        <dbReference type="ARBA" id="ARBA00011050"/>
    </source>
</evidence>
<dbReference type="PANTHER" id="PTHR11477:SF0">
    <property type="entry name" value="IP08861P-RELATED"/>
    <property type="match status" value="1"/>
</dbReference>
<comment type="caution">
    <text evidence="12">The sequence shown here is derived from an EMBL/GenBank/DDBJ whole genome shotgun (WGS) entry which is preliminary data.</text>
</comment>
<evidence type="ECO:0000256" key="7">
    <source>
        <dbReference type="ARBA" id="ARBA00023242"/>
    </source>
</evidence>
<dbReference type="InterPro" id="IPR003618">
    <property type="entry name" value="TFIIS_cen_dom"/>
</dbReference>
<feature type="compositionally biased region" description="Acidic residues" evidence="9">
    <location>
        <begin position="162"/>
        <end position="190"/>
    </location>
</feature>
<evidence type="ECO:0000256" key="6">
    <source>
        <dbReference type="ARBA" id="ARBA00022833"/>
    </source>
</evidence>
<dbReference type="PROSITE" id="PS51321">
    <property type="entry name" value="TFIIS_CENTRAL"/>
    <property type="match status" value="1"/>
</dbReference>
<evidence type="ECO:0000256" key="4">
    <source>
        <dbReference type="ARBA" id="ARBA00022723"/>
    </source>
</evidence>
<feature type="region of interest" description="Disordered" evidence="9">
    <location>
        <begin position="744"/>
        <end position="789"/>
    </location>
</feature>
<feature type="compositionally biased region" description="Basic residues" evidence="9">
    <location>
        <begin position="28"/>
        <end position="38"/>
    </location>
</feature>
<evidence type="ECO:0000259" key="11">
    <source>
        <dbReference type="PROSITE" id="PS51321"/>
    </source>
</evidence>
<sequence>MSVRRSSRTTKGFHSSRLDDEPQDKLSKPKIIKKKSTTRKQPAYVPIVGESVRCLVCASTDLNYDEDDDPFGPMVECENCKTWQHIKCYFKDAKEEDIPDDYKCDVCDPDNPLYANKRRKMSYARYLSLRLPESHNQKNNEKTKDKEEDEEETKDQQKEEIEGLSESEEEQEEEEVVDAGALEESDDEYEESKKRAHSDDEFSDNDTKPTKKLLLPSKKRETKKQKQTIKFPSIESQQQKQLQQQQLQQPNLKDKNFTKTVNQPLKVTYTLDSLRKNIVKSFETKLVEFIPKTNNEELLNGKTLGELAKSWAEILENGLYGLYPNDQASYKQQARTLLINFKNSHLIKRVIDGEFTIEQLPTLSNEDMLTASEKKKLEEAKQKAIENVVIKNDTSNLPKIRYTLKGVEIVGDTDTQFDINDRRNKEVEKIQDLKKKEEGEEQNEEEGELRGRYGKQPSHTTPPPNFMMNATHDEEDDYAGDLKNENNDNHDEEDSFVAMGEESTETHNIMDDDIFDNILNDGNSQPKEKKDTKDKVKEKTSVKPKVDTESLLNPSNQPNTPNHSKSKRGLCKGTLVVPDYSLDCEIDFVTSTIKDRRKMIDNAHHIINDFTVDSTQFATKGRLPSSVADTYLDKIIASRDLYLFEIKGVNFDNATFMNIWSVYHSTSKYAVIDHKLRYVKDIYLLCYSRSKIIDGEESPSLISKFSTDMYEHLLDDESSDCKMYILFVVQRDVDRLKPLVSQQALQKEAPKDDAKAENDDDYDPTISTISKPNNTELPNDSNQTPDINPLLADLVKNLGS</sequence>
<feature type="compositionally biased region" description="Basic and acidic residues" evidence="9">
    <location>
        <begin position="748"/>
        <end position="757"/>
    </location>
</feature>
<dbReference type="SUPFAM" id="SSF57903">
    <property type="entry name" value="FYVE/PHD zinc finger"/>
    <property type="match status" value="1"/>
</dbReference>
<comment type="similarity">
    <text evidence="2">Belongs to the BYE1 family.</text>
</comment>
<feature type="region of interest" description="Disordered" evidence="9">
    <location>
        <begin position="508"/>
        <end position="568"/>
    </location>
</feature>
<dbReference type="SMART" id="SM00249">
    <property type="entry name" value="PHD"/>
    <property type="match status" value="1"/>
</dbReference>
<feature type="compositionally biased region" description="Basic and acidic residues" evidence="9">
    <location>
        <begin position="191"/>
        <end position="209"/>
    </location>
</feature>
<dbReference type="AlphaFoldDB" id="A0A099P1Y2"/>
<feature type="compositionally biased region" description="Polar residues" evidence="9">
    <location>
        <begin position="765"/>
        <end position="786"/>
    </location>
</feature>
<feature type="domain" description="PHD-type" evidence="10">
    <location>
        <begin position="51"/>
        <end position="110"/>
    </location>
</feature>
<dbReference type="GO" id="GO:0006351">
    <property type="term" value="P:DNA-templated transcription"/>
    <property type="evidence" value="ECO:0007669"/>
    <property type="project" value="InterPro"/>
</dbReference>
<dbReference type="EMBL" id="JQFK01000023">
    <property type="protein sequence ID" value="KGK38212.1"/>
    <property type="molecule type" value="Genomic_DNA"/>
</dbReference>
<keyword evidence="5 8" id="KW-0863">Zinc-finger</keyword>
<dbReference type="InterPro" id="IPR001965">
    <property type="entry name" value="Znf_PHD"/>
</dbReference>
<evidence type="ECO:0000256" key="1">
    <source>
        <dbReference type="ARBA" id="ARBA00002311"/>
    </source>
</evidence>